<dbReference type="InterPro" id="IPR001387">
    <property type="entry name" value="Cro/C1-type_HTH"/>
</dbReference>
<organism evidence="2 3">
    <name type="scientific">Actinomadura adrarensis</name>
    <dbReference type="NCBI Taxonomy" id="1819600"/>
    <lineage>
        <taxon>Bacteria</taxon>
        <taxon>Bacillati</taxon>
        <taxon>Actinomycetota</taxon>
        <taxon>Actinomycetes</taxon>
        <taxon>Streptosporangiales</taxon>
        <taxon>Thermomonosporaceae</taxon>
        <taxon>Actinomadura</taxon>
    </lineage>
</organism>
<evidence type="ECO:0000313" key="3">
    <source>
        <dbReference type="Proteomes" id="UP001597083"/>
    </source>
</evidence>
<dbReference type="InterPro" id="IPR043917">
    <property type="entry name" value="DUF5753"/>
</dbReference>
<dbReference type="CDD" id="cd00093">
    <property type="entry name" value="HTH_XRE"/>
    <property type="match status" value="1"/>
</dbReference>
<dbReference type="Proteomes" id="UP001597083">
    <property type="component" value="Unassembled WGS sequence"/>
</dbReference>
<keyword evidence="3" id="KW-1185">Reference proteome</keyword>
<accession>A0ABW3CC02</accession>
<proteinExistence type="predicted"/>
<dbReference type="SUPFAM" id="SSF47413">
    <property type="entry name" value="lambda repressor-like DNA-binding domains"/>
    <property type="match status" value="1"/>
</dbReference>
<dbReference type="PROSITE" id="PS50943">
    <property type="entry name" value="HTH_CROC1"/>
    <property type="match status" value="1"/>
</dbReference>
<feature type="domain" description="HTH cro/C1-type" evidence="1">
    <location>
        <begin position="19"/>
        <end position="62"/>
    </location>
</feature>
<evidence type="ECO:0000259" key="1">
    <source>
        <dbReference type="PROSITE" id="PS50943"/>
    </source>
</evidence>
<dbReference type="InterPro" id="IPR010982">
    <property type="entry name" value="Lambda_DNA-bd_dom_sf"/>
</dbReference>
<dbReference type="SMART" id="SM00530">
    <property type="entry name" value="HTH_XRE"/>
    <property type="match status" value="1"/>
</dbReference>
<sequence length="265" mass="30101">MREGFDPERSLWDAIAVELRRQRELHGLSVTQLATRLHVDRSTVSRYEHGHRKLDFGVARLLDQIWDLNGLLARLVRFASVTDHGDWFTGLIDFEKDASMHRVWETLVVPGLLQTPDYARALIAIGKADLEFTLEQRLSRQATVFEQSPPPRISVILNWVALEQPVGSRDVMKGQLAHLLELGERPQVDIRVMEKEAGEHMGLDGSFRLLAVGDRDMAFSSSPERGRLVLEPPDVREYAVRYDQISNMAAPTGASRRLIEQAMEQ</sequence>
<protein>
    <submittedName>
        <fullName evidence="2">Helix-turn-helix domain-containing protein</fullName>
    </submittedName>
</protein>
<reference evidence="3" key="1">
    <citation type="journal article" date="2019" name="Int. J. Syst. Evol. Microbiol.">
        <title>The Global Catalogue of Microorganisms (GCM) 10K type strain sequencing project: providing services to taxonomists for standard genome sequencing and annotation.</title>
        <authorList>
            <consortium name="The Broad Institute Genomics Platform"/>
            <consortium name="The Broad Institute Genome Sequencing Center for Infectious Disease"/>
            <person name="Wu L."/>
            <person name="Ma J."/>
        </authorList>
    </citation>
    <scope>NUCLEOTIDE SEQUENCE [LARGE SCALE GENOMIC DNA]</scope>
    <source>
        <strain evidence="3">JCM 31696</strain>
    </source>
</reference>
<evidence type="ECO:0000313" key="2">
    <source>
        <dbReference type="EMBL" id="MFD0851164.1"/>
    </source>
</evidence>
<dbReference type="EMBL" id="JBHTIR010000271">
    <property type="protein sequence ID" value="MFD0851164.1"/>
    <property type="molecule type" value="Genomic_DNA"/>
</dbReference>
<name>A0ABW3CC02_9ACTN</name>
<dbReference type="Pfam" id="PF19054">
    <property type="entry name" value="DUF5753"/>
    <property type="match status" value="1"/>
</dbReference>
<dbReference type="Gene3D" id="1.10.260.40">
    <property type="entry name" value="lambda repressor-like DNA-binding domains"/>
    <property type="match status" value="1"/>
</dbReference>
<dbReference type="Pfam" id="PF01381">
    <property type="entry name" value="HTH_3"/>
    <property type="match status" value="1"/>
</dbReference>
<comment type="caution">
    <text evidence="2">The sequence shown here is derived from an EMBL/GenBank/DDBJ whole genome shotgun (WGS) entry which is preliminary data.</text>
</comment>
<gene>
    <name evidence="2" type="ORF">ACFQ07_02975</name>
</gene>